<protein>
    <recommendedName>
        <fullName evidence="4">F-actin-capping protein subunit alpha</fullName>
    </recommendedName>
</protein>
<keyword evidence="6" id="KW-1185">Reference proteome</keyword>
<accession>A0AAV7TU69</accession>
<organism evidence="5 6">
    <name type="scientific">Pleurodeles waltl</name>
    <name type="common">Iberian ribbed newt</name>
    <dbReference type="NCBI Taxonomy" id="8319"/>
    <lineage>
        <taxon>Eukaryota</taxon>
        <taxon>Metazoa</taxon>
        <taxon>Chordata</taxon>
        <taxon>Craniata</taxon>
        <taxon>Vertebrata</taxon>
        <taxon>Euteleostomi</taxon>
        <taxon>Amphibia</taxon>
        <taxon>Batrachia</taxon>
        <taxon>Caudata</taxon>
        <taxon>Salamandroidea</taxon>
        <taxon>Salamandridae</taxon>
        <taxon>Pleurodelinae</taxon>
        <taxon>Pleurodeles</taxon>
    </lineage>
</organism>
<dbReference type="Gene3D" id="3.90.1150.210">
    <property type="entry name" value="F-actin capping protein, beta subunit"/>
    <property type="match status" value="1"/>
</dbReference>
<name>A0AAV7TU69_PLEWA</name>
<dbReference type="PANTHER" id="PTHR10653:SF6">
    <property type="entry name" value="F-ACTIN-CAPPING PROTEIN SUBUNIT ALPHA-3"/>
    <property type="match status" value="1"/>
</dbReference>
<comment type="similarity">
    <text evidence="1 4">Belongs to the F-actin-capping protein alpha subunit family.</text>
</comment>
<comment type="function">
    <text evidence="4">F-actin-capping proteins bind in a Ca(2+)-independent manner to the fast growing ends of actin filaments (barbed end) thereby blocking the exchange of subunits at these ends. Unlike other capping proteins (such as gelsolin and severin), these proteins do not sever actin filaments.</text>
</comment>
<dbReference type="PRINTS" id="PR00191">
    <property type="entry name" value="FACTINCAPA"/>
</dbReference>
<dbReference type="Gene3D" id="3.30.1140.60">
    <property type="entry name" value="F-actin capping protein, alpha subunit"/>
    <property type="match status" value="1"/>
</dbReference>
<dbReference type="InterPro" id="IPR002189">
    <property type="entry name" value="CapZ_alpha"/>
</dbReference>
<comment type="caution">
    <text evidence="5">The sequence shown here is derived from an EMBL/GenBank/DDBJ whole genome shotgun (WGS) entry which is preliminary data.</text>
</comment>
<evidence type="ECO:0000256" key="4">
    <source>
        <dbReference type="RuleBase" id="RU365077"/>
    </source>
</evidence>
<dbReference type="InterPro" id="IPR042489">
    <property type="entry name" value="CapZ_alpha_1"/>
</dbReference>
<keyword evidence="3 4" id="KW-0009">Actin-binding</keyword>
<dbReference type="GO" id="GO:0008290">
    <property type="term" value="C:F-actin capping protein complex"/>
    <property type="evidence" value="ECO:0007669"/>
    <property type="project" value="UniProtKB-UniRule"/>
</dbReference>
<reference evidence="5" key="1">
    <citation type="journal article" date="2022" name="bioRxiv">
        <title>Sequencing and chromosome-scale assembly of the giantPleurodeles waltlgenome.</title>
        <authorList>
            <person name="Brown T."/>
            <person name="Elewa A."/>
            <person name="Iarovenko S."/>
            <person name="Subramanian E."/>
            <person name="Araus A.J."/>
            <person name="Petzold A."/>
            <person name="Susuki M."/>
            <person name="Suzuki K.-i.T."/>
            <person name="Hayashi T."/>
            <person name="Toyoda A."/>
            <person name="Oliveira C."/>
            <person name="Osipova E."/>
            <person name="Leigh N.D."/>
            <person name="Simon A."/>
            <person name="Yun M.H."/>
        </authorList>
    </citation>
    <scope>NUCLEOTIDE SEQUENCE</scope>
    <source>
        <strain evidence="5">20211129_DDA</strain>
        <tissue evidence="5">Liver</tissue>
    </source>
</reference>
<dbReference type="AlphaFoldDB" id="A0AAV7TU69"/>
<dbReference type="EMBL" id="JANPWB010000006">
    <property type="protein sequence ID" value="KAJ1179760.1"/>
    <property type="molecule type" value="Genomic_DNA"/>
</dbReference>
<evidence type="ECO:0000256" key="1">
    <source>
        <dbReference type="ARBA" id="ARBA00010479"/>
    </source>
</evidence>
<evidence type="ECO:0000313" key="5">
    <source>
        <dbReference type="EMBL" id="KAJ1179760.1"/>
    </source>
</evidence>
<dbReference type="GO" id="GO:0051015">
    <property type="term" value="F:actin filament binding"/>
    <property type="evidence" value="ECO:0007669"/>
    <property type="project" value="TreeGrafter"/>
</dbReference>
<dbReference type="FunFam" id="3.90.1150.210:FF:000003">
    <property type="entry name" value="F-actin-capping protein subunit alpha"/>
    <property type="match status" value="1"/>
</dbReference>
<evidence type="ECO:0000313" key="6">
    <source>
        <dbReference type="Proteomes" id="UP001066276"/>
    </source>
</evidence>
<dbReference type="InterPro" id="IPR037282">
    <property type="entry name" value="CapZ_alpha/beta"/>
</dbReference>
<dbReference type="GO" id="GO:0051016">
    <property type="term" value="P:barbed-end actin filament capping"/>
    <property type="evidence" value="ECO:0007669"/>
    <property type="project" value="UniProtKB-UniRule"/>
</dbReference>
<dbReference type="Proteomes" id="UP001066276">
    <property type="component" value="Chromosome 3_2"/>
</dbReference>
<dbReference type="GO" id="GO:0030036">
    <property type="term" value="P:actin cytoskeleton organization"/>
    <property type="evidence" value="ECO:0007669"/>
    <property type="project" value="TreeGrafter"/>
</dbReference>
<dbReference type="InterPro" id="IPR042276">
    <property type="entry name" value="CapZ_alpha/beta_2"/>
</dbReference>
<evidence type="ECO:0000256" key="3">
    <source>
        <dbReference type="ARBA" id="ARBA00023203"/>
    </source>
</evidence>
<comment type="subunit">
    <text evidence="4">Heterodimer of an alpha and a beta subunit.</text>
</comment>
<proteinExistence type="inferred from homology"/>
<evidence type="ECO:0000256" key="2">
    <source>
        <dbReference type="ARBA" id="ARBA00022467"/>
    </source>
</evidence>
<sequence length="283" mass="32843">MTEKHAFPQNIKETLINKLVRQAPPGEFINVFNDIRFLVEDDKIMHEQASEAWALHNKNYFTPLVKDGWEVLLTRHNDLGNSRFFDPDQKMAFHYCHLTGEIKDPQLYPIERNDDELWRTALNESLSKYVKSHFSDGNCSVYRKPGRGKKYFVACIEGHQFNPSSFWNGLWKSEWMFDLTPPVTKAMGNIMVQVHYYEDGNIHLTAAKSVEETLLLNNENEAAKDFTDLVESADREFQTALMEEFNILSDQTLKELRSQLPAARTNLDWNKILAPTILKTEPT</sequence>
<dbReference type="PANTHER" id="PTHR10653">
    <property type="entry name" value="F-ACTIN-CAPPING PROTEIN SUBUNIT ALPHA"/>
    <property type="match status" value="1"/>
</dbReference>
<keyword evidence="2 4" id="KW-0117">Actin capping</keyword>
<gene>
    <name evidence="5" type="ORF">NDU88_004994</name>
</gene>
<dbReference type="Pfam" id="PF01267">
    <property type="entry name" value="F-actin_cap_A"/>
    <property type="match status" value="1"/>
</dbReference>
<dbReference type="SUPFAM" id="SSF90096">
    <property type="entry name" value="Subunits of heterodimeric actin filament capping protein Capz"/>
    <property type="match status" value="1"/>
</dbReference>
<dbReference type="GO" id="GO:0030863">
    <property type="term" value="C:cortical cytoskeleton"/>
    <property type="evidence" value="ECO:0007669"/>
    <property type="project" value="TreeGrafter"/>
</dbReference>